<evidence type="ECO:0000256" key="2">
    <source>
        <dbReference type="ARBA" id="ARBA00022692"/>
    </source>
</evidence>
<dbReference type="RefSeq" id="WP_145023260.1">
    <property type="nucleotide sequence ID" value="NZ_VLLN01000015.1"/>
</dbReference>
<proteinExistence type="predicted"/>
<dbReference type="GO" id="GO:0022857">
    <property type="term" value="F:transmembrane transporter activity"/>
    <property type="evidence" value="ECO:0007669"/>
    <property type="project" value="InterPro"/>
</dbReference>
<dbReference type="InterPro" id="IPR011701">
    <property type="entry name" value="MFS"/>
</dbReference>
<gene>
    <name evidence="7" type="ORF">JN12_02520</name>
</gene>
<keyword evidence="8" id="KW-1185">Reference proteome</keyword>
<feature type="transmembrane region" description="Helical" evidence="5">
    <location>
        <begin position="312"/>
        <end position="334"/>
    </location>
</feature>
<dbReference type="PANTHER" id="PTHR23518">
    <property type="entry name" value="C-METHYLTRANSFERASE"/>
    <property type="match status" value="1"/>
</dbReference>
<dbReference type="PROSITE" id="PS50850">
    <property type="entry name" value="MFS"/>
    <property type="match status" value="1"/>
</dbReference>
<keyword evidence="3 5" id="KW-1133">Transmembrane helix</keyword>
<dbReference type="PROSITE" id="PS00216">
    <property type="entry name" value="SUGAR_TRANSPORT_1"/>
    <property type="match status" value="1"/>
</dbReference>
<evidence type="ECO:0000259" key="6">
    <source>
        <dbReference type="PROSITE" id="PS50850"/>
    </source>
</evidence>
<feature type="transmembrane region" description="Helical" evidence="5">
    <location>
        <begin position="374"/>
        <end position="392"/>
    </location>
</feature>
<feature type="transmembrane region" description="Helical" evidence="5">
    <location>
        <begin position="172"/>
        <end position="193"/>
    </location>
</feature>
<dbReference type="CDD" id="cd17325">
    <property type="entry name" value="MFS_MdtG_SLC18_like"/>
    <property type="match status" value="1"/>
</dbReference>
<evidence type="ECO:0000256" key="3">
    <source>
        <dbReference type="ARBA" id="ARBA00022989"/>
    </source>
</evidence>
<evidence type="ECO:0000256" key="4">
    <source>
        <dbReference type="ARBA" id="ARBA00023136"/>
    </source>
</evidence>
<dbReference type="Pfam" id="PF07690">
    <property type="entry name" value="MFS_1"/>
    <property type="match status" value="1"/>
</dbReference>
<organism evidence="7 8">
    <name type="scientific">Geobacter argillaceus</name>
    <dbReference type="NCBI Taxonomy" id="345631"/>
    <lineage>
        <taxon>Bacteria</taxon>
        <taxon>Pseudomonadati</taxon>
        <taxon>Thermodesulfobacteriota</taxon>
        <taxon>Desulfuromonadia</taxon>
        <taxon>Geobacterales</taxon>
        <taxon>Geobacteraceae</taxon>
        <taxon>Geobacter</taxon>
    </lineage>
</organism>
<dbReference type="Proteomes" id="UP000319449">
    <property type="component" value="Unassembled WGS sequence"/>
</dbReference>
<comment type="subcellular location">
    <subcellularLocation>
        <location evidence="1">Membrane</location>
        <topology evidence="1">Multi-pass membrane protein</topology>
    </subcellularLocation>
</comment>
<evidence type="ECO:0000256" key="5">
    <source>
        <dbReference type="SAM" id="Phobius"/>
    </source>
</evidence>
<feature type="transmembrane region" description="Helical" evidence="5">
    <location>
        <begin position="12"/>
        <end position="33"/>
    </location>
</feature>
<feature type="transmembrane region" description="Helical" evidence="5">
    <location>
        <begin position="53"/>
        <end position="74"/>
    </location>
</feature>
<name>A0A562VLD9_9BACT</name>
<keyword evidence="4 5" id="KW-0472">Membrane</keyword>
<dbReference type="InterPro" id="IPR005829">
    <property type="entry name" value="Sugar_transporter_CS"/>
</dbReference>
<feature type="transmembrane region" description="Helical" evidence="5">
    <location>
        <begin position="253"/>
        <end position="271"/>
    </location>
</feature>
<dbReference type="EMBL" id="VLLN01000015">
    <property type="protein sequence ID" value="TWJ18700.1"/>
    <property type="molecule type" value="Genomic_DNA"/>
</dbReference>
<feature type="transmembrane region" description="Helical" evidence="5">
    <location>
        <begin position="141"/>
        <end position="166"/>
    </location>
</feature>
<dbReference type="OrthoDB" id="9764259at2"/>
<dbReference type="SUPFAM" id="SSF103473">
    <property type="entry name" value="MFS general substrate transporter"/>
    <property type="match status" value="1"/>
</dbReference>
<reference evidence="7 8" key="1">
    <citation type="submission" date="2019-07" db="EMBL/GenBank/DDBJ databases">
        <title>Genomic Encyclopedia of Archaeal and Bacterial Type Strains, Phase II (KMG-II): from individual species to whole genera.</title>
        <authorList>
            <person name="Goeker M."/>
        </authorList>
    </citation>
    <scope>NUCLEOTIDE SEQUENCE [LARGE SCALE GENOMIC DNA]</scope>
    <source>
        <strain evidence="7 8">ATCC BAA-1139</strain>
    </source>
</reference>
<keyword evidence="2 5" id="KW-0812">Transmembrane</keyword>
<evidence type="ECO:0000313" key="8">
    <source>
        <dbReference type="Proteomes" id="UP000319449"/>
    </source>
</evidence>
<feature type="transmembrane region" description="Helical" evidence="5">
    <location>
        <begin position="107"/>
        <end position="129"/>
    </location>
</feature>
<feature type="domain" description="Major facilitator superfamily (MFS) profile" evidence="6">
    <location>
        <begin position="16"/>
        <end position="396"/>
    </location>
</feature>
<dbReference type="PANTHER" id="PTHR23518:SF2">
    <property type="entry name" value="MAJOR FACILITATOR SUPERFAMILY TRANSPORTER"/>
    <property type="match status" value="1"/>
</dbReference>
<evidence type="ECO:0000313" key="7">
    <source>
        <dbReference type="EMBL" id="TWJ18700.1"/>
    </source>
</evidence>
<evidence type="ECO:0000256" key="1">
    <source>
        <dbReference type="ARBA" id="ARBA00004141"/>
    </source>
</evidence>
<feature type="transmembrane region" description="Helical" evidence="5">
    <location>
        <begin position="81"/>
        <end position="101"/>
    </location>
</feature>
<feature type="transmembrane region" description="Helical" evidence="5">
    <location>
        <begin position="283"/>
        <end position="306"/>
    </location>
</feature>
<accession>A0A562VLD9</accession>
<comment type="caution">
    <text evidence="7">The sequence shown here is derived from an EMBL/GenBank/DDBJ whole genome shotgun (WGS) entry which is preliminary data.</text>
</comment>
<feature type="transmembrane region" description="Helical" evidence="5">
    <location>
        <begin position="218"/>
        <end position="241"/>
    </location>
</feature>
<sequence length="401" mass="42369">MTDGNTGKGQPSLSVLLLISCTVCFVCFFGSYMRIPVVPLFASSLGADSVQVGLINGAFMLMAGSLSIPSGLVSDRLGRRLPILAGLLLLSGSSFLLFWSTSPLQMAGIYLLFGVGLAAFAPTLMSYVADFTPPDMLGQAFGWYTMALYGGMTIGPATGGFLAKLLGLRQVFLVSGGLIFIMFWVALFFLPVARTPHRTASRPAIIPSLKSLRHNRPLLACLTVTIGTCMGFGLFVTFMPLYITSLGLNAGDVGTVFAAQALANALSRIPFGRLGDRVADRGVFVTWGLAGFGLAIAAFAFCTTTIPLMAAAAMMGISMGIVFTAIVALIADVVPRELRGLAMGCYNTCIYFGMMLSSTGMGAIIRSAGYKTCFLLNGAISALILVIFFFLYRQPAVTRPG</sequence>
<dbReference type="AlphaFoldDB" id="A0A562VLD9"/>
<feature type="transmembrane region" description="Helical" evidence="5">
    <location>
        <begin position="346"/>
        <end position="368"/>
    </location>
</feature>
<dbReference type="InterPro" id="IPR036259">
    <property type="entry name" value="MFS_trans_sf"/>
</dbReference>
<protein>
    <submittedName>
        <fullName evidence="7">Putative MFS family arabinose efflux permease</fullName>
    </submittedName>
</protein>
<dbReference type="Gene3D" id="1.20.1250.20">
    <property type="entry name" value="MFS general substrate transporter like domains"/>
    <property type="match status" value="2"/>
</dbReference>
<dbReference type="InterPro" id="IPR020846">
    <property type="entry name" value="MFS_dom"/>
</dbReference>
<dbReference type="GO" id="GO:0016020">
    <property type="term" value="C:membrane"/>
    <property type="evidence" value="ECO:0007669"/>
    <property type="project" value="UniProtKB-SubCell"/>
</dbReference>